<dbReference type="PANTHER" id="PTHR11703:SF2">
    <property type="entry name" value="DEOXYHYPUSINE SYNTHASE-LIKE PROTEIN"/>
    <property type="match status" value="1"/>
</dbReference>
<dbReference type="InterPro" id="IPR036982">
    <property type="entry name" value="Deoxyhypusine_synthase_sf"/>
</dbReference>
<dbReference type="InterPro" id="IPR029035">
    <property type="entry name" value="DHS-like_NAD/FAD-binding_dom"/>
</dbReference>
<comment type="caution">
    <text evidence="3">The sequence shown here is derived from an EMBL/GenBank/DDBJ whole genome shotgun (WGS) entry which is preliminary data.</text>
</comment>
<sequence length="118" mass="13029">KNFLLQTEPQIQEVLGIAEKGHDYFLAVTDARPDTGGLSGATPAEAVSWGKIDPDQLPGTVICYTDSTIGLPLLAAYALARHPPRKLKRLYDRRVELMTRLKEAYYSSGRAAEQQAKK</sequence>
<name>A0A538U285_UNCEI</name>
<gene>
    <name evidence="3" type="ORF">E6K80_09835</name>
</gene>
<organism evidence="3 4">
    <name type="scientific">Eiseniibacteriota bacterium</name>
    <dbReference type="NCBI Taxonomy" id="2212470"/>
    <lineage>
        <taxon>Bacteria</taxon>
        <taxon>Candidatus Eiseniibacteriota</taxon>
    </lineage>
</organism>
<evidence type="ECO:0000313" key="3">
    <source>
        <dbReference type="EMBL" id="TMQ70016.1"/>
    </source>
</evidence>
<dbReference type="Proteomes" id="UP000319836">
    <property type="component" value="Unassembled WGS sequence"/>
</dbReference>
<comment type="similarity">
    <text evidence="1">Belongs to the deoxyhypusine synthase family.</text>
</comment>
<keyword evidence="2" id="KW-0808">Transferase</keyword>
<evidence type="ECO:0000256" key="1">
    <source>
        <dbReference type="ARBA" id="ARBA00009892"/>
    </source>
</evidence>
<dbReference type="Pfam" id="PF01916">
    <property type="entry name" value="DS"/>
    <property type="match status" value="1"/>
</dbReference>
<dbReference type="InterPro" id="IPR002773">
    <property type="entry name" value="Deoxyhypusine_synthase"/>
</dbReference>
<dbReference type="AlphaFoldDB" id="A0A538U285"/>
<dbReference type="GO" id="GO:0005737">
    <property type="term" value="C:cytoplasm"/>
    <property type="evidence" value="ECO:0007669"/>
    <property type="project" value="TreeGrafter"/>
</dbReference>
<feature type="non-terminal residue" evidence="3">
    <location>
        <position position="1"/>
    </location>
</feature>
<dbReference type="SUPFAM" id="SSF52467">
    <property type="entry name" value="DHS-like NAD/FAD-binding domain"/>
    <property type="match status" value="1"/>
</dbReference>
<dbReference type="GO" id="GO:0034038">
    <property type="term" value="F:deoxyhypusine synthase activity"/>
    <property type="evidence" value="ECO:0007669"/>
    <property type="project" value="TreeGrafter"/>
</dbReference>
<accession>A0A538U285</accession>
<evidence type="ECO:0000256" key="2">
    <source>
        <dbReference type="ARBA" id="ARBA00022679"/>
    </source>
</evidence>
<protein>
    <submittedName>
        <fullName evidence="3">Deoxyhypusine synthase</fullName>
    </submittedName>
</protein>
<reference evidence="3 4" key="1">
    <citation type="journal article" date="2019" name="Nat. Microbiol.">
        <title>Mediterranean grassland soil C-N compound turnover is dependent on rainfall and depth, and is mediated by genomically divergent microorganisms.</title>
        <authorList>
            <person name="Diamond S."/>
            <person name="Andeer P.F."/>
            <person name="Li Z."/>
            <person name="Crits-Christoph A."/>
            <person name="Burstein D."/>
            <person name="Anantharaman K."/>
            <person name="Lane K.R."/>
            <person name="Thomas B.C."/>
            <person name="Pan C."/>
            <person name="Northen T.R."/>
            <person name="Banfield J.F."/>
        </authorList>
    </citation>
    <scope>NUCLEOTIDE SEQUENCE [LARGE SCALE GENOMIC DNA]</scope>
    <source>
        <strain evidence="3">WS_10</strain>
    </source>
</reference>
<dbReference type="EMBL" id="VBPA01000243">
    <property type="protein sequence ID" value="TMQ70016.1"/>
    <property type="molecule type" value="Genomic_DNA"/>
</dbReference>
<dbReference type="PANTHER" id="PTHR11703">
    <property type="entry name" value="DEOXYHYPUSINE SYNTHASE"/>
    <property type="match status" value="1"/>
</dbReference>
<proteinExistence type="inferred from homology"/>
<dbReference type="Gene3D" id="3.40.910.10">
    <property type="entry name" value="Deoxyhypusine synthase"/>
    <property type="match status" value="1"/>
</dbReference>
<evidence type="ECO:0000313" key="4">
    <source>
        <dbReference type="Proteomes" id="UP000319836"/>
    </source>
</evidence>